<dbReference type="Pfam" id="PF00781">
    <property type="entry name" value="DAGK_cat"/>
    <property type="match status" value="1"/>
</dbReference>
<dbReference type="InterPro" id="IPR057465">
    <property type="entry name" value="CERK_PH"/>
</dbReference>
<dbReference type="InterPro" id="IPR045363">
    <property type="entry name" value="CERK_C"/>
</dbReference>
<proteinExistence type="predicted"/>
<dbReference type="Pfam" id="PF25382">
    <property type="entry name" value="PH_CERK"/>
    <property type="match status" value="1"/>
</dbReference>
<dbReference type="GO" id="GO:0016301">
    <property type="term" value="F:kinase activity"/>
    <property type="evidence" value="ECO:0007669"/>
    <property type="project" value="UniProtKB-KW"/>
</dbReference>
<dbReference type="Proteomes" id="UP001652640">
    <property type="component" value="Chromosome 23"/>
</dbReference>
<accession>A0ABM4H3X5</accession>
<reference evidence="4" key="2">
    <citation type="submission" date="2025-08" db="UniProtKB">
        <authorList>
            <consortium name="RefSeq"/>
        </authorList>
    </citation>
    <scope>IDENTIFICATION</scope>
    <source>
        <tissue evidence="4">Tongue muscle</tissue>
    </source>
</reference>
<dbReference type="PANTHER" id="PTHR12358">
    <property type="entry name" value="SPHINGOSINE KINASE"/>
    <property type="match status" value="1"/>
</dbReference>
<feature type="domain" description="DAGKc" evidence="2">
    <location>
        <begin position="465"/>
        <end position="615"/>
    </location>
</feature>
<dbReference type="SMART" id="SM00046">
    <property type="entry name" value="DAGKc"/>
    <property type="match status" value="1"/>
</dbReference>
<dbReference type="InterPro" id="IPR001206">
    <property type="entry name" value="Diacylglycerol_kinase_cat_dom"/>
</dbReference>
<keyword evidence="3" id="KW-1185">Reference proteome</keyword>
<keyword evidence="4" id="KW-0418">Kinase</keyword>
<dbReference type="GeneID" id="110137350"/>
<evidence type="ECO:0000256" key="1">
    <source>
        <dbReference type="SAM" id="MobiDB-lite"/>
    </source>
</evidence>
<feature type="region of interest" description="Disordered" evidence="1">
    <location>
        <begin position="1"/>
        <end position="215"/>
    </location>
</feature>
<dbReference type="PROSITE" id="PS50146">
    <property type="entry name" value="DAGK"/>
    <property type="match status" value="1"/>
</dbReference>
<protein>
    <submittedName>
        <fullName evidence="4">Ceramide kinase</fullName>
    </submittedName>
</protein>
<evidence type="ECO:0000259" key="2">
    <source>
        <dbReference type="PROSITE" id="PS50146"/>
    </source>
</evidence>
<dbReference type="InterPro" id="IPR017438">
    <property type="entry name" value="ATP-NAD_kinase_N"/>
</dbReference>
<feature type="compositionally biased region" description="Pro residues" evidence="1">
    <location>
        <begin position="175"/>
        <end position="184"/>
    </location>
</feature>
<dbReference type="SUPFAM" id="SSF111331">
    <property type="entry name" value="NAD kinase/diacylglycerol kinase-like"/>
    <property type="match status" value="1"/>
</dbReference>
<sequence>MMMAPEAEEVVSTARLGPTGSTPPEGACQVFRFISKRRRRGSKMRPDAGGQAAQGGRVSRGRAPPVPTTSQGGATELHAPGSPWPGVPTVGCQGKPPPPRSELNPRAQPAPWRLDPSPAASSIARPLPCSPPPPLYPHPARPLRLPPPPRRPLLGSSARNPAPSSASLLLSLLLSPPPGPPQDPGPLLVPGVCPASLGRPPHPSASGPQPGPPLRPAALAVLRALPAAPPRCPRPLRVRGDAAPPARPRPARSAPPPPPPRPGRLQGAANGPAPLGAARAPSPAEQAAPRAPGAMGAAEPLRSVLWVKQQRCAVSLDPARALLRWWRSPGPGAGEPGTGLSALSPLCSLGAESSVGRTPFLVSPPRFPGGPHVSVCTAGADRAPYACSVPVSEIITVEETDVNGKQYTSGKWQKMEKPYAFTVHRVRRARRRRWRWAQVTFWCPEERLYHLWLQTLRELLEALTSRPKHLLVFINPLGGKGQGKRIYEKKVAPLFTLASITTDIIVTERANHAKESLYELNIDKYDGIVCVGGDGMFSEVLHGLVGRTQRDAGVDQNQPRATLVPSPLRIGIIPAGSTDCVCYSTVGTNDAETSALHIIVGDSLSMDVSAVHHNSTLLRYSVSLLGYGFYGDIIKDSEKKRWMGLIRYDFSGLKTFFSHHCYEGTVSFLPAQHTVGSPRDRKPCRAGCSVCRQSRQQLEEEQKRSLYGLDGTEEVEEWKVLCGQFLAINATNMSCACPRSPQGLSPAAHLGDGSSDLILIRKCSRFNFLRFLVRHTNQGDQFDFTFVEVYRVKKFQFVSKPAEDEDSSVLGRGKKRLGQLCSEHPSACCCRASSSTWNCDGEVLSSPAIEVRVHCQLVRLFARGIEESPKQESRG</sequence>
<dbReference type="InterPro" id="IPR016064">
    <property type="entry name" value="NAD/diacylglycerol_kinase_sf"/>
</dbReference>
<name>A0ABM4H3X5_ODOVR</name>
<keyword evidence="4" id="KW-0808">Transferase</keyword>
<gene>
    <name evidence="4" type="primary">CERK</name>
</gene>
<evidence type="ECO:0000313" key="3">
    <source>
        <dbReference type="Proteomes" id="UP001652640"/>
    </source>
</evidence>
<organism evidence="3 4">
    <name type="scientific">Odocoileus virginianus</name>
    <name type="common">White-tailed deer</name>
    <dbReference type="NCBI Taxonomy" id="9874"/>
    <lineage>
        <taxon>Eukaryota</taxon>
        <taxon>Metazoa</taxon>
        <taxon>Chordata</taxon>
        <taxon>Craniata</taxon>
        <taxon>Vertebrata</taxon>
        <taxon>Euteleostomi</taxon>
        <taxon>Mammalia</taxon>
        <taxon>Eutheria</taxon>
        <taxon>Laurasiatheria</taxon>
        <taxon>Artiodactyla</taxon>
        <taxon>Ruminantia</taxon>
        <taxon>Pecora</taxon>
        <taxon>Cervidae</taxon>
        <taxon>Odocoileinae</taxon>
        <taxon>Odocoileus</taxon>
    </lineage>
</organism>
<dbReference type="RefSeq" id="XP_070310269.1">
    <property type="nucleotide sequence ID" value="XM_070454168.1"/>
</dbReference>
<dbReference type="Gene3D" id="2.60.200.40">
    <property type="match status" value="1"/>
</dbReference>
<dbReference type="Pfam" id="PF19280">
    <property type="entry name" value="CERK_C"/>
    <property type="match status" value="1"/>
</dbReference>
<evidence type="ECO:0000313" key="4">
    <source>
        <dbReference type="RefSeq" id="XP_070310269.1"/>
    </source>
</evidence>
<feature type="compositionally biased region" description="Pro residues" evidence="1">
    <location>
        <begin position="128"/>
        <end position="151"/>
    </location>
</feature>
<feature type="compositionally biased region" description="Pro residues" evidence="1">
    <location>
        <begin position="245"/>
        <end position="262"/>
    </location>
</feature>
<reference evidence="3" key="1">
    <citation type="journal article" date="2022" name="J. Hered.">
        <title>A De Novo Chromosome-Level Genome Assembly of the White-Tailed Deer, Odocoileus Virginianus.</title>
        <authorList>
            <person name="London E.W."/>
            <person name="Roca A.L."/>
            <person name="Novakofski J.E."/>
            <person name="Mateus-Pinilla N.E."/>
        </authorList>
    </citation>
    <scope>NUCLEOTIDE SEQUENCE [LARGE SCALE GENOMIC DNA]</scope>
</reference>
<feature type="compositionally biased region" description="Basic residues" evidence="1">
    <location>
        <begin position="34"/>
        <end position="43"/>
    </location>
</feature>
<feature type="region of interest" description="Disordered" evidence="1">
    <location>
        <begin position="228"/>
        <end position="295"/>
    </location>
</feature>
<dbReference type="Gene3D" id="3.40.50.10330">
    <property type="entry name" value="Probable inorganic polyphosphate/atp-NAD kinase, domain 1"/>
    <property type="match status" value="1"/>
</dbReference>
<feature type="compositionally biased region" description="Low complexity" evidence="1">
    <location>
        <begin position="267"/>
        <end position="295"/>
    </location>
</feature>
<dbReference type="PANTHER" id="PTHR12358:SF25">
    <property type="entry name" value="CERAMIDE KINASE"/>
    <property type="match status" value="1"/>
</dbReference>
<dbReference type="InterPro" id="IPR050187">
    <property type="entry name" value="Lipid_Phosphate_FormReg"/>
</dbReference>
<feature type="compositionally biased region" description="Low complexity" evidence="1">
    <location>
        <begin position="152"/>
        <end position="174"/>
    </location>
</feature>